<feature type="non-terminal residue" evidence="4">
    <location>
        <position position="1"/>
    </location>
</feature>
<dbReference type="PROSITE" id="PS51186">
    <property type="entry name" value="GNAT"/>
    <property type="match status" value="1"/>
</dbReference>
<reference evidence="4" key="1">
    <citation type="submission" date="2013-08" db="EMBL/GenBank/DDBJ databases">
        <authorList>
            <person name="Mendez C."/>
            <person name="Richter M."/>
            <person name="Ferrer M."/>
            <person name="Sanchez J."/>
        </authorList>
    </citation>
    <scope>NUCLEOTIDE SEQUENCE</scope>
</reference>
<dbReference type="GO" id="GO:0016747">
    <property type="term" value="F:acyltransferase activity, transferring groups other than amino-acyl groups"/>
    <property type="evidence" value="ECO:0007669"/>
    <property type="project" value="InterPro"/>
</dbReference>
<reference evidence="4" key="2">
    <citation type="journal article" date="2014" name="ISME J.">
        <title>Microbial stratification in low pH oxic and suboxic macroscopic growths along an acid mine drainage.</title>
        <authorList>
            <person name="Mendez-Garcia C."/>
            <person name="Mesa V."/>
            <person name="Sprenger R.R."/>
            <person name="Richter M."/>
            <person name="Diez M.S."/>
            <person name="Solano J."/>
            <person name="Bargiela R."/>
            <person name="Golyshina O.V."/>
            <person name="Manteca A."/>
            <person name="Ramos J.L."/>
            <person name="Gallego J.R."/>
            <person name="Llorente I."/>
            <person name="Martins Dos Santos V.A."/>
            <person name="Jensen O.N."/>
            <person name="Pelaez A.I."/>
            <person name="Sanchez J."/>
            <person name="Ferrer M."/>
        </authorList>
    </citation>
    <scope>NUCLEOTIDE SEQUENCE</scope>
</reference>
<accession>T1A9T8</accession>
<evidence type="ECO:0000259" key="3">
    <source>
        <dbReference type="PROSITE" id="PS51186"/>
    </source>
</evidence>
<dbReference type="AlphaFoldDB" id="T1A9T8"/>
<dbReference type="Gene3D" id="3.40.630.30">
    <property type="match status" value="1"/>
</dbReference>
<dbReference type="InterPro" id="IPR000182">
    <property type="entry name" value="GNAT_dom"/>
</dbReference>
<dbReference type="SUPFAM" id="SSF55729">
    <property type="entry name" value="Acyl-CoA N-acyltransferases (Nat)"/>
    <property type="match status" value="1"/>
</dbReference>
<name>T1A9T8_9ZZZZ</name>
<dbReference type="CDD" id="cd04301">
    <property type="entry name" value="NAT_SF"/>
    <property type="match status" value="1"/>
</dbReference>
<feature type="domain" description="N-acetyltransferase" evidence="3">
    <location>
        <begin position="1"/>
        <end position="103"/>
    </location>
</feature>
<evidence type="ECO:0000256" key="2">
    <source>
        <dbReference type="ARBA" id="ARBA00023315"/>
    </source>
</evidence>
<keyword evidence="2" id="KW-0012">Acyltransferase</keyword>
<dbReference type="Pfam" id="PF00583">
    <property type="entry name" value="Acetyltransf_1"/>
    <property type="match status" value="1"/>
</dbReference>
<dbReference type="PANTHER" id="PTHR43420">
    <property type="entry name" value="ACETYLTRANSFERASE"/>
    <property type="match status" value="1"/>
</dbReference>
<sequence>GRVAGSCTVAPVGGLRRGESGHVGELGILVGAAYRGRGVGTALLRHALDGAVGRFEQVRLMVFATNDRAKRLYLREGFVPCGRFPRAVKRDGRYGDLDAMVLDLADRRPEGGPPAKG</sequence>
<evidence type="ECO:0000256" key="1">
    <source>
        <dbReference type="ARBA" id="ARBA00022679"/>
    </source>
</evidence>
<keyword evidence="1 4" id="KW-0808">Transferase</keyword>
<dbReference type="InterPro" id="IPR050680">
    <property type="entry name" value="YpeA/RimI_acetyltransf"/>
</dbReference>
<proteinExistence type="predicted"/>
<dbReference type="InterPro" id="IPR016181">
    <property type="entry name" value="Acyl_CoA_acyltransferase"/>
</dbReference>
<comment type="caution">
    <text evidence="4">The sequence shown here is derived from an EMBL/GenBank/DDBJ whole genome shotgun (WGS) entry which is preliminary data.</text>
</comment>
<evidence type="ECO:0000313" key="4">
    <source>
        <dbReference type="EMBL" id="EQD53782.1"/>
    </source>
</evidence>
<protein>
    <submittedName>
        <fullName evidence="4">GCN5-related N-acetyltransferase domain protein</fullName>
    </submittedName>
</protein>
<gene>
    <name evidence="4" type="ORF">B2A_06256</name>
</gene>
<organism evidence="4">
    <name type="scientific">mine drainage metagenome</name>
    <dbReference type="NCBI Taxonomy" id="410659"/>
    <lineage>
        <taxon>unclassified sequences</taxon>
        <taxon>metagenomes</taxon>
        <taxon>ecological metagenomes</taxon>
    </lineage>
</organism>
<dbReference type="EMBL" id="AUZZ01004410">
    <property type="protein sequence ID" value="EQD53782.1"/>
    <property type="molecule type" value="Genomic_DNA"/>
</dbReference>